<protein>
    <submittedName>
        <fullName evidence="1">Ribulose bisphosphate carboxylase</fullName>
    </submittedName>
</protein>
<evidence type="ECO:0000313" key="1">
    <source>
        <dbReference type="EMBL" id="ASS84950.1"/>
    </source>
</evidence>
<dbReference type="EMBL" id="KY978631">
    <property type="protein sequence ID" value="ASS84950.1"/>
    <property type="molecule type" value="Genomic_DNA"/>
</dbReference>
<sequence>MSKMSYVVFCNVREGYLMKNGIFSHDIDAARSFDKKANAKRSAWYYGAEVVEFKSDRDEFCPSFNSSVS</sequence>
<accession>A0A223DQI9</accession>
<dbReference type="AlphaFoldDB" id="A0A223DQI9"/>
<organism evidence="1">
    <name type="scientific">Klebsiella pneumoniae</name>
    <dbReference type="NCBI Taxonomy" id="573"/>
    <lineage>
        <taxon>Bacteria</taxon>
        <taxon>Pseudomonadati</taxon>
        <taxon>Pseudomonadota</taxon>
        <taxon>Gammaproteobacteria</taxon>
        <taxon>Enterobacterales</taxon>
        <taxon>Enterobacteriaceae</taxon>
        <taxon>Klebsiella/Raoultella group</taxon>
        <taxon>Klebsiella</taxon>
        <taxon>Klebsiella pneumoniae complex</taxon>
    </lineage>
</organism>
<keyword evidence="1" id="KW-0614">Plasmid</keyword>
<reference evidence="1" key="1">
    <citation type="submission" date="2019-05" db="EMBL/GenBank/DDBJ databases">
        <title>Complete sequence of plasmid p447-IMP harbouring the metallo-beta-lactamase gene blaIMP-8.</title>
        <authorList>
            <person name="Zhan Z."/>
            <person name="Feng J."/>
            <person name="Jiang X."/>
            <person name="Liang Q."/>
            <person name="Liang L."/>
            <person name="Yuan M."/>
            <person name="Fang H."/>
            <person name="Li P."/>
            <person name="Zhou D."/>
        </authorList>
    </citation>
    <scope>NUCLEOTIDE SEQUENCE</scope>
    <source>
        <strain evidence="1">447</strain>
        <plasmid evidence="1">p447-IMP</plasmid>
    </source>
</reference>
<name>A0A223DQI9_KLEPN</name>
<proteinExistence type="predicted"/>
<geneLocation type="plasmid" evidence="1">
    <name>p447-IMP</name>
</geneLocation>